<proteinExistence type="predicted"/>
<keyword evidence="1" id="KW-0472">Membrane</keyword>
<feature type="transmembrane region" description="Helical" evidence="1">
    <location>
        <begin position="34"/>
        <end position="50"/>
    </location>
</feature>
<accession>A0A5B8R7N0</accession>
<feature type="transmembrane region" description="Helical" evidence="1">
    <location>
        <begin position="7"/>
        <end position="28"/>
    </location>
</feature>
<evidence type="ECO:0008006" key="3">
    <source>
        <dbReference type="Google" id="ProtNLM"/>
    </source>
</evidence>
<dbReference type="InterPro" id="IPR018643">
    <property type="entry name" value="DUF2069_membrane"/>
</dbReference>
<name>A0A5B8R7N0_9ZZZZ</name>
<evidence type="ECO:0000313" key="2">
    <source>
        <dbReference type="EMBL" id="QEA04481.1"/>
    </source>
</evidence>
<dbReference type="EMBL" id="MN079084">
    <property type="protein sequence ID" value="QEA04481.1"/>
    <property type="molecule type" value="Genomic_DNA"/>
</dbReference>
<reference evidence="2" key="1">
    <citation type="submission" date="2019-06" db="EMBL/GenBank/DDBJ databases">
        <authorList>
            <person name="Murdoch R.W."/>
            <person name="Fathepure B."/>
        </authorList>
    </citation>
    <scope>NUCLEOTIDE SEQUENCE</scope>
</reference>
<keyword evidence="1" id="KW-0812">Transmembrane</keyword>
<keyword evidence="1" id="KW-1133">Transmembrane helix</keyword>
<feature type="transmembrane region" description="Helical" evidence="1">
    <location>
        <begin position="62"/>
        <end position="83"/>
    </location>
</feature>
<dbReference type="AlphaFoldDB" id="A0A5B8R7N0"/>
<protein>
    <recommendedName>
        <fullName evidence="3">DUF2069 domain-containing protein</fullName>
    </recommendedName>
</protein>
<dbReference type="Pfam" id="PF09842">
    <property type="entry name" value="DUF2069"/>
    <property type="match status" value="1"/>
</dbReference>
<gene>
    <name evidence="2" type="ORF">KBTEX_00789</name>
</gene>
<organism evidence="2">
    <name type="scientific">uncultured organism</name>
    <dbReference type="NCBI Taxonomy" id="155900"/>
    <lineage>
        <taxon>unclassified sequences</taxon>
        <taxon>environmental samples</taxon>
    </lineage>
</organism>
<feature type="transmembrane region" description="Helical" evidence="1">
    <location>
        <begin position="89"/>
        <end position="109"/>
    </location>
</feature>
<sequence length="119" mass="13458">MSRGDALYRGVLVAWTAQFALLMSWYLWLSPPPPALRAPLLIVIVAPWLLPLRGLLRRRRYTLAWSSLLVLAYFIHATLAASAPPPQRWLGIAELVTSLGYFALVMAYMRTTRAAVRHQ</sequence>
<evidence type="ECO:0000256" key="1">
    <source>
        <dbReference type="SAM" id="Phobius"/>
    </source>
</evidence>